<feature type="transmembrane region" description="Helical" evidence="1">
    <location>
        <begin position="479"/>
        <end position="498"/>
    </location>
</feature>
<dbReference type="SMART" id="SM00703">
    <property type="entry name" value="NRF"/>
    <property type="match status" value="1"/>
</dbReference>
<feature type="transmembrane region" description="Helical" evidence="1">
    <location>
        <begin position="518"/>
        <end position="537"/>
    </location>
</feature>
<keyword evidence="1" id="KW-0812">Transmembrane</keyword>
<dbReference type="InterPro" id="IPR052728">
    <property type="entry name" value="O2_lipid_transport_reg"/>
</dbReference>
<evidence type="ECO:0000259" key="2">
    <source>
        <dbReference type="SMART" id="SM00703"/>
    </source>
</evidence>
<feature type="transmembrane region" description="Helical" evidence="1">
    <location>
        <begin position="163"/>
        <end position="184"/>
    </location>
</feature>
<evidence type="ECO:0000256" key="1">
    <source>
        <dbReference type="SAM" id="Phobius"/>
    </source>
</evidence>
<name>A0A7R9Q4T9_9ACAR</name>
<feature type="transmembrane region" description="Helical" evidence="1">
    <location>
        <begin position="446"/>
        <end position="467"/>
    </location>
</feature>
<dbReference type="InterPro" id="IPR006621">
    <property type="entry name" value="Nose-resist-to-fluoxetine_N"/>
</dbReference>
<dbReference type="EMBL" id="OC865845">
    <property type="protein sequence ID" value="CAD7632610.1"/>
    <property type="molecule type" value="Genomic_DNA"/>
</dbReference>
<gene>
    <name evidence="3" type="ORF">OSB1V03_LOCUS13012</name>
</gene>
<keyword evidence="1" id="KW-0472">Membrane</keyword>
<feature type="transmembrane region" description="Helical" evidence="1">
    <location>
        <begin position="301"/>
        <end position="326"/>
    </location>
</feature>
<dbReference type="EMBL" id="CAJPIZ010011270">
    <property type="protein sequence ID" value="CAG2113040.1"/>
    <property type="molecule type" value="Genomic_DNA"/>
</dbReference>
<feature type="transmembrane region" description="Helical" evidence="1">
    <location>
        <begin position="372"/>
        <end position="391"/>
    </location>
</feature>
<feature type="transmembrane region" description="Helical" evidence="1">
    <location>
        <begin position="224"/>
        <end position="247"/>
    </location>
</feature>
<feature type="transmembrane region" description="Helical" evidence="1">
    <location>
        <begin position="267"/>
        <end position="289"/>
    </location>
</feature>
<dbReference type="OrthoDB" id="6503298at2759"/>
<evidence type="ECO:0000313" key="3">
    <source>
        <dbReference type="EMBL" id="CAD7632610.1"/>
    </source>
</evidence>
<keyword evidence="1" id="KW-1133">Transmembrane helix</keyword>
<protein>
    <recommendedName>
        <fullName evidence="2">Nose resistant-to-fluoxetine protein N-terminal domain-containing protein</fullName>
    </recommendedName>
</protein>
<dbReference type="Pfam" id="PF01757">
    <property type="entry name" value="Acyl_transf_3"/>
    <property type="match status" value="1"/>
</dbReference>
<dbReference type="PANTHER" id="PTHR11161">
    <property type="entry name" value="O-ACYLTRANSFERASE"/>
    <property type="match status" value="1"/>
</dbReference>
<organism evidence="3">
    <name type="scientific">Medioppia subpectinata</name>
    <dbReference type="NCBI Taxonomy" id="1979941"/>
    <lineage>
        <taxon>Eukaryota</taxon>
        <taxon>Metazoa</taxon>
        <taxon>Ecdysozoa</taxon>
        <taxon>Arthropoda</taxon>
        <taxon>Chelicerata</taxon>
        <taxon>Arachnida</taxon>
        <taxon>Acari</taxon>
        <taxon>Acariformes</taxon>
        <taxon>Sarcoptiformes</taxon>
        <taxon>Oribatida</taxon>
        <taxon>Brachypylina</taxon>
        <taxon>Oppioidea</taxon>
        <taxon>Oppiidae</taxon>
        <taxon>Medioppia</taxon>
    </lineage>
</organism>
<evidence type="ECO:0000313" key="4">
    <source>
        <dbReference type="Proteomes" id="UP000759131"/>
    </source>
</evidence>
<dbReference type="AlphaFoldDB" id="A0A7R9Q4T9"/>
<dbReference type="InterPro" id="IPR002656">
    <property type="entry name" value="Acyl_transf_3_dom"/>
</dbReference>
<dbReference type="Proteomes" id="UP000759131">
    <property type="component" value="Unassembled WGS sequence"/>
</dbReference>
<proteinExistence type="predicted"/>
<feature type="transmembrane region" description="Helical" evidence="1">
    <location>
        <begin position="398"/>
        <end position="420"/>
    </location>
</feature>
<dbReference type="Pfam" id="PF20146">
    <property type="entry name" value="NRF"/>
    <property type="match status" value="1"/>
</dbReference>
<dbReference type="GO" id="GO:0016747">
    <property type="term" value="F:acyltransferase activity, transferring groups other than amino-acyl groups"/>
    <property type="evidence" value="ECO:0007669"/>
    <property type="project" value="InterPro"/>
</dbReference>
<sequence length="548" mass="62155">MKLFLLFDSFRSQKEWPFRFLDSSARFPFSGLLDGTIADFGEFDECLAISHAQNEFSVSGKYCLLNVLFPKPGNTSETELRFHSALVDVTNTTLDDTLFARFARNANLFYISRGLTLGACFPDTCSARDLQTLVSSLIEPTIGLKVEVNSCQSRDSRPPITTAQMVAIAVLASLSAVTLAATMADFWGKENQFIICFSISRNWRKLFEKNTKTRALSAVHGMRVLAILWILIGHVYLMQFFHIFHVMRRLVAEMPRLAQIQYQPLKMGSFLQVDTFLFLGGVTAAYVTLDVTSRTKRRFDWFAFLALRWLRYTPAVCGLVLFYLLLPLLGSGPIFQQQIQQMYIPCEQYFYRNLLYYNNFFDSDGNCATHTWYLAVDFQLYALSPLLIFALKARPKLGVAFALTLIFIVGPLSAVSPLFLDSTLFPNLFSLNSILSEQSISRHFRLLYWGAWQHISPYCCGLVVGFVVHSRPTLRVSRAAQLCLWCLTLTSGVATIFWTTNWMNSLAAEETPGFAHRALFTAFHRITWTALPAWIVLSNALNTPGNRH</sequence>
<accession>A0A7R9Q4T9</accession>
<feature type="domain" description="Nose resistant-to-fluoxetine protein N-terminal" evidence="2">
    <location>
        <begin position="1"/>
        <end position="153"/>
    </location>
</feature>
<dbReference type="PANTHER" id="PTHR11161:SF0">
    <property type="entry name" value="O-ACYLTRANSFERASE LIKE PROTEIN"/>
    <property type="match status" value="1"/>
</dbReference>
<keyword evidence="4" id="KW-1185">Reference proteome</keyword>
<reference evidence="3" key="1">
    <citation type="submission" date="2020-11" db="EMBL/GenBank/DDBJ databases">
        <authorList>
            <person name="Tran Van P."/>
        </authorList>
    </citation>
    <scope>NUCLEOTIDE SEQUENCE</scope>
</reference>